<feature type="domain" description="J" evidence="1">
    <location>
        <begin position="132"/>
        <end position="196"/>
    </location>
</feature>
<organism evidence="2 3">
    <name type="scientific">Effrenium voratum</name>
    <dbReference type="NCBI Taxonomy" id="2562239"/>
    <lineage>
        <taxon>Eukaryota</taxon>
        <taxon>Sar</taxon>
        <taxon>Alveolata</taxon>
        <taxon>Dinophyceae</taxon>
        <taxon>Suessiales</taxon>
        <taxon>Symbiodiniaceae</taxon>
        <taxon>Effrenium</taxon>
    </lineage>
</organism>
<name>A0AA36MKC4_9DINO</name>
<reference evidence="2" key="1">
    <citation type="submission" date="2023-08" db="EMBL/GenBank/DDBJ databases">
        <authorList>
            <person name="Chen Y."/>
            <person name="Shah S."/>
            <person name="Dougan E. K."/>
            <person name="Thang M."/>
            <person name="Chan C."/>
        </authorList>
    </citation>
    <scope>NUCLEOTIDE SEQUENCE</scope>
</reference>
<dbReference type="SUPFAM" id="SSF46565">
    <property type="entry name" value="Chaperone J-domain"/>
    <property type="match status" value="1"/>
</dbReference>
<gene>
    <name evidence="2" type="ORF">EVOR1521_LOCUS4429</name>
</gene>
<dbReference type="Proteomes" id="UP001178507">
    <property type="component" value="Unassembled WGS sequence"/>
</dbReference>
<evidence type="ECO:0000313" key="2">
    <source>
        <dbReference type="EMBL" id="CAJ1375061.1"/>
    </source>
</evidence>
<dbReference type="AlphaFoldDB" id="A0AA36MKC4"/>
<dbReference type="SMART" id="SM00271">
    <property type="entry name" value="DnaJ"/>
    <property type="match status" value="1"/>
</dbReference>
<dbReference type="PROSITE" id="PS00636">
    <property type="entry name" value="DNAJ_1"/>
    <property type="match status" value="1"/>
</dbReference>
<dbReference type="InterPro" id="IPR036869">
    <property type="entry name" value="J_dom_sf"/>
</dbReference>
<dbReference type="InterPro" id="IPR052423">
    <property type="entry name" value="EMIR"/>
</dbReference>
<proteinExistence type="predicted"/>
<dbReference type="Pfam" id="PF14308">
    <property type="entry name" value="DnaJ-X"/>
    <property type="match status" value="1"/>
</dbReference>
<sequence>MRPERRAGGLGGRHRTAHRGSAGCWCPGLLSWGRHRAAGRGLLLNHWPLHGGFPGCARCSGNASRHLHGGARGSRGEVAGSRQASRGWTWDAETGTWNEPKVYSLPEEAEEVLAGEDDEGEEEVPRRVVDSYYYDQLGVPSNASQQEIRRAYFQKSRQCHPDKTTEADAKERFQAVSEAYQVLSDPKRRRDYDSRGRSQQGFIDAKIFFSVLLGADALAPFIGRLRISEMFGQDFFEGGGERKDKDTQVCRQVKLAVSLAERLDGIRTDAGRLEEAREEARGILERDGSQRFLVEIAWVYANRAEWYLASSSSALGSWSVGAMGSRAHSRGREASQQANTARLAVRSFWQLRRIVKEADSNEHENQEELPESLSSALPTFMETFWSLSAHDITNTLDKVIQRVLRDGSVDVEARIGRARALRDLGRALEAEAKAKASAPGGECQRFEKAFMASMAQ</sequence>
<dbReference type="Gene3D" id="1.10.287.110">
    <property type="entry name" value="DnaJ domain"/>
    <property type="match status" value="1"/>
</dbReference>
<dbReference type="InterPro" id="IPR018253">
    <property type="entry name" value="DnaJ_domain_CS"/>
</dbReference>
<accession>A0AA36MKC4</accession>
<dbReference type="PANTHER" id="PTHR44094">
    <property type="entry name" value="DNAJ HEAT SHOCK N-TERMINAL DOMAIN-CONTAINING PROTEIN"/>
    <property type="match status" value="1"/>
</dbReference>
<evidence type="ECO:0000259" key="1">
    <source>
        <dbReference type="PROSITE" id="PS50076"/>
    </source>
</evidence>
<evidence type="ECO:0000313" key="3">
    <source>
        <dbReference type="Proteomes" id="UP001178507"/>
    </source>
</evidence>
<keyword evidence="3" id="KW-1185">Reference proteome</keyword>
<dbReference type="PANTHER" id="PTHR44094:SF8">
    <property type="entry name" value="DNAJ HEAT SHOCK N-TERMINAL DOMAIN-CONTAINING PROTEIN-RELATED"/>
    <property type="match status" value="1"/>
</dbReference>
<dbReference type="PRINTS" id="PR00625">
    <property type="entry name" value="JDOMAIN"/>
</dbReference>
<dbReference type="Pfam" id="PF00226">
    <property type="entry name" value="DnaJ"/>
    <property type="match status" value="1"/>
</dbReference>
<dbReference type="PROSITE" id="PS50076">
    <property type="entry name" value="DNAJ_2"/>
    <property type="match status" value="1"/>
</dbReference>
<comment type="caution">
    <text evidence="2">The sequence shown here is derived from an EMBL/GenBank/DDBJ whole genome shotgun (WGS) entry which is preliminary data.</text>
</comment>
<protein>
    <recommendedName>
        <fullName evidence="1">J domain-containing protein</fullName>
    </recommendedName>
</protein>
<dbReference type="InterPro" id="IPR001623">
    <property type="entry name" value="DnaJ_domain"/>
</dbReference>
<dbReference type="EMBL" id="CAUJNA010000297">
    <property type="protein sequence ID" value="CAJ1375061.1"/>
    <property type="molecule type" value="Genomic_DNA"/>
</dbReference>
<dbReference type="CDD" id="cd06257">
    <property type="entry name" value="DnaJ"/>
    <property type="match status" value="1"/>
</dbReference>
<dbReference type="InterPro" id="IPR026894">
    <property type="entry name" value="DnaJ_X"/>
</dbReference>